<proteinExistence type="predicted"/>
<dbReference type="Pfam" id="PF08664">
    <property type="entry name" value="YcbB"/>
    <property type="match status" value="1"/>
</dbReference>
<dbReference type="PANTHER" id="PTHR43228">
    <property type="entry name" value="TWO-COMPONENT RESPONSE REGULATOR"/>
    <property type="match status" value="1"/>
</dbReference>
<dbReference type="SUPFAM" id="SSF52172">
    <property type="entry name" value="CheY-like"/>
    <property type="match status" value="1"/>
</dbReference>
<protein>
    <recommendedName>
        <fullName evidence="1">Stage 0 sporulation protein A homolog</fullName>
    </recommendedName>
</protein>
<dbReference type="Proteomes" id="UP000184536">
    <property type="component" value="Unassembled WGS sequence"/>
</dbReference>
<keyword evidence="3" id="KW-0597">Phosphoprotein</keyword>
<dbReference type="STRING" id="1121919.SAMN02745975_03745"/>
<dbReference type="InterPro" id="IPR013972">
    <property type="entry name" value="YcbB"/>
</dbReference>
<evidence type="ECO:0000256" key="2">
    <source>
        <dbReference type="ARBA" id="ARBA00024867"/>
    </source>
</evidence>
<keyword evidence="6" id="KW-1185">Reference proteome</keyword>
<name>A0A1M6Q210_9FIRM</name>
<dbReference type="InterPro" id="IPR052048">
    <property type="entry name" value="ST_Response_Regulator"/>
</dbReference>
<gene>
    <name evidence="5" type="ORF">SAMN02745975_03745</name>
</gene>
<organism evidence="5 6">
    <name type="scientific">Geosporobacter subterraneus DSM 17957</name>
    <dbReference type="NCBI Taxonomy" id="1121919"/>
    <lineage>
        <taxon>Bacteria</taxon>
        <taxon>Bacillati</taxon>
        <taxon>Bacillota</taxon>
        <taxon>Clostridia</taxon>
        <taxon>Peptostreptococcales</taxon>
        <taxon>Thermotaleaceae</taxon>
        <taxon>Geosporobacter</taxon>
    </lineage>
</organism>
<dbReference type="InterPro" id="IPR001789">
    <property type="entry name" value="Sig_transdc_resp-reg_receiver"/>
</dbReference>
<sequence length="292" mass="33374">MMSNTFLILDDDINIRKMLKQLILKNNLGRVVAELSSGEHAVEEIIFYKPDIVLIDLLLPFKDGIDIIEQTIAQGYSGKFIMISQVENEEMISNAYEKGILFFIHKPINRLEALHVIKMVSQNIELERSVNMIRNVLSGFDANSAQSGTSTVEDNIRSILTDIGIISEAGSKDLIAVIRKIILYKKKNPLLSYQLQDIYQEIAEEENGNKGTKASARTIEQRIRRTILKAIENIAQLGLDDYYNPKFTEYSSRLFELKQVKQEMKFIENPAEERGKINIKRFVEGVISQINF</sequence>
<comment type="function">
    <text evidence="2">May play the central regulatory role in sporulation. It may be an element of the effector pathway responsible for the activation of sporulation genes in response to nutritional stress. Spo0A may act in concert with spo0H (a sigma factor) to control the expression of some genes that are critical to the sporulation process.</text>
</comment>
<feature type="modified residue" description="4-aspartylphosphate" evidence="3">
    <location>
        <position position="56"/>
    </location>
</feature>
<reference evidence="6" key="1">
    <citation type="submission" date="2016-11" db="EMBL/GenBank/DDBJ databases">
        <authorList>
            <person name="Varghese N."/>
            <person name="Submissions S."/>
        </authorList>
    </citation>
    <scope>NUCLEOTIDE SEQUENCE [LARGE SCALE GENOMIC DNA]</scope>
    <source>
        <strain evidence="6">DSM 17957</strain>
    </source>
</reference>
<dbReference type="Pfam" id="PF00072">
    <property type="entry name" value="Response_reg"/>
    <property type="match status" value="1"/>
</dbReference>
<dbReference type="SMART" id="SM00448">
    <property type="entry name" value="REC"/>
    <property type="match status" value="1"/>
</dbReference>
<accession>A0A1M6Q210</accession>
<dbReference type="EMBL" id="FQZV01000079">
    <property type="protein sequence ID" value="SHK14265.1"/>
    <property type="molecule type" value="Genomic_DNA"/>
</dbReference>
<dbReference type="InterPro" id="IPR011006">
    <property type="entry name" value="CheY-like_superfamily"/>
</dbReference>
<evidence type="ECO:0000259" key="4">
    <source>
        <dbReference type="PROSITE" id="PS50110"/>
    </source>
</evidence>
<dbReference type="Gene3D" id="3.40.50.2300">
    <property type="match status" value="1"/>
</dbReference>
<dbReference type="AlphaFoldDB" id="A0A1M6Q210"/>
<dbReference type="PROSITE" id="PS50110">
    <property type="entry name" value="RESPONSE_REGULATORY"/>
    <property type="match status" value="1"/>
</dbReference>
<evidence type="ECO:0000256" key="3">
    <source>
        <dbReference type="PROSITE-ProRule" id="PRU00169"/>
    </source>
</evidence>
<feature type="domain" description="Response regulatory" evidence="4">
    <location>
        <begin position="5"/>
        <end position="121"/>
    </location>
</feature>
<evidence type="ECO:0000313" key="5">
    <source>
        <dbReference type="EMBL" id="SHK14265.1"/>
    </source>
</evidence>
<dbReference type="PANTHER" id="PTHR43228:SF8">
    <property type="entry name" value="TRANSCRIPTIONAL REGULATORY PROTEIN GLNL"/>
    <property type="match status" value="1"/>
</dbReference>
<dbReference type="GO" id="GO:0000160">
    <property type="term" value="P:phosphorelay signal transduction system"/>
    <property type="evidence" value="ECO:0007669"/>
    <property type="project" value="InterPro"/>
</dbReference>
<evidence type="ECO:0000256" key="1">
    <source>
        <dbReference type="ARBA" id="ARBA00018672"/>
    </source>
</evidence>
<evidence type="ECO:0000313" key="6">
    <source>
        <dbReference type="Proteomes" id="UP000184536"/>
    </source>
</evidence>